<organism evidence="12 13">
    <name type="scientific">Actinomadura gamaensis</name>
    <dbReference type="NCBI Taxonomy" id="1763541"/>
    <lineage>
        <taxon>Bacteria</taxon>
        <taxon>Bacillati</taxon>
        <taxon>Actinomycetota</taxon>
        <taxon>Actinomycetes</taxon>
        <taxon>Streptosporangiales</taxon>
        <taxon>Thermomonosporaceae</taxon>
        <taxon>Actinomadura</taxon>
    </lineage>
</organism>
<comment type="subcellular location">
    <subcellularLocation>
        <location evidence="1">Cytoplasm</location>
    </subcellularLocation>
</comment>
<reference evidence="13" key="1">
    <citation type="journal article" date="2019" name="Int. J. Syst. Evol. Microbiol.">
        <title>The Global Catalogue of Microorganisms (GCM) 10K type strain sequencing project: providing services to taxonomists for standard genome sequencing and annotation.</title>
        <authorList>
            <consortium name="The Broad Institute Genomics Platform"/>
            <consortium name="The Broad Institute Genome Sequencing Center for Infectious Disease"/>
            <person name="Wu L."/>
            <person name="Ma J."/>
        </authorList>
    </citation>
    <scope>NUCLEOTIDE SEQUENCE [LARGE SCALE GENOMIC DNA]</scope>
    <source>
        <strain evidence="13">KLKA75</strain>
    </source>
</reference>
<dbReference type="GO" id="GO:0032259">
    <property type="term" value="P:methylation"/>
    <property type="evidence" value="ECO:0007669"/>
    <property type="project" value="UniProtKB-KW"/>
</dbReference>
<evidence type="ECO:0000256" key="7">
    <source>
        <dbReference type="ARBA" id="ARBA00022679"/>
    </source>
</evidence>
<dbReference type="SUPFAM" id="SSF53335">
    <property type="entry name" value="S-adenosyl-L-methionine-dependent methyltransferases"/>
    <property type="match status" value="1"/>
</dbReference>
<gene>
    <name evidence="12" type="ORF">ACFPCY_35245</name>
</gene>
<dbReference type="Pfam" id="PF01135">
    <property type="entry name" value="PCMT"/>
    <property type="match status" value="1"/>
</dbReference>
<keyword evidence="6 12" id="KW-0489">Methyltransferase</keyword>
<keyword evidence="13" id="KW-1185">Reference proteome</keyword>
<keyword evidence="7" id="KW-0808">Transferase</keyword>
<evidence type="ECO:0000256" key="9">
    <source>
        <dbReference type="ARBA" id="ARBA00030757"/>
    </source>
</evidence>
<comment type="similarity">
    <text evidence="2">Belongs to the methyltransferase superfamily. L-isoaspartyl/D-aspartyl protein methyltransferase family.</text>
</comment>
<dbReference type="PANTHER" id="PTHR11579:SF0">
    <property type="entry name" value="PROTEIN-L-ISOASPARTATE(D-ASPARTATE) O-METHYLTRANSFERASE"/>
    <property type="match status" value="1"/>
</dbReference>
<dbReference type="EMBL" id="JBHSIT010000012">
    <property type="protein sequence ID" value="MFC4912602.1"/>
    <property type="molecule type" value="Genomic_DNA"/>
</dbReference>
<sequence>MPTWEEHAQALAARITHPGSRWWGAVCATPRHLLVPHWWDDTDPARGWQMRDGLADEPAWLRAAYSDQTLVTQVGARHADHALPGETASGRPTSSSTLPSLLLTMYRHAQLYLGADVLDVGLGSGYGTALLSTALGGDTVTAVDVDPYLVKVAAERLDELGVRARLVAGDATGPLSASYDRIVSTVAVRPVPSSWLQALRPGGRLVTTLTGLRAILTATKTDTAAPMVAEGRIEWDRAGFMATRTGPDYPPGLGDRIDELREPAGEASTGRYPVVDLEQAWELRSMLDIEHPGLTHHFEQHGARRTAWMIHPDGSWARATASGDALPVVHQSGRRRLWNTLDDLRHRWLMEGSLPLYGARAWISASGTVHLARGSWRARIEGSSQLL</sequence>
<dbReference type="RefSeq" id="WP_378262671.1">
    <property type="nucleotide sequence ID" value="NZ_JBHSIT010000012.1"/>
</dbReference>
<protein>
    <recommendedName>
        <fullName evidence="4">Protein-L-isoaspartate O-methyltransferase</fullName>
        <ecNumber evidence="3">2.1.1.77</ecNumber>
    </recommendedName>
    <alternativeName>
        <fullName evidence="11">L-isoaspartyl protein carboxyl methyltransferase</fullName>
    </alternativeName>
    <alternativeName>
        <fullName evidence="9">Protein L-isoaspartyl methyltransferase</fullName>
    </alternativeName>
    <alternativeName>
        <fullName evidence="10">Protein-beta-aspartate methyltransferase</fullName>
    </alternativeName>
</protein>
<dbReference type="Proteomes" id="UP001595872">
    <property type="component" value="Unassembled WGS sequence"/>
</dbReference>
<proteinExistence type="inferred from homology"/>
<evidence type="ECO:0000256" key="6">
    <source>
        <dbReference type="ARBA" id="ARBA00022603"/>
    </source>
</evidence>
<evidence type="ECO:0000256" key="10">
    <source>
        <dbReference type="ARBA" id="ARBA00031323"/>
    </source>
</evidence>
<accession>A0ABV9U7T0</accession>
<evidence type="ECO:0000256" key="11">
    <source>
        <dbReference type="ARBA" id="ARBA00031350"/>
    </source>
</evidence>
<comment type="caution">
    <text evidence="12">The sequence shown here is derived from an EMBL/GenBank/DDBJ whole genome shotgun (WGS) entry which is preliminary data.</text>
</comment>
<dbReference type="PANTHER" id="PTHR11579">
    <property type="entry name" value="PROTEIN-L-ISOASPARTATE O-METHYLTRANSFERASE"/>
    <property type="match status" value="1"/>
</dbReference>
<evidence type="ECO:0000256" key="8">
    <source>
        <dbReference type="ARBA" id="ARBA00022691"/>
    </source>
</evidence>
<dbReference type="CDD" id="cd02440">
    <property type="entry name" value="AdoMet_MTases"/>
    <property type="match status" value="1"/>
</dbReference>
<keyword evidence="8" id="KW-0949">S-adenosyl-L-methionine</keyword>
<dbReference type="InterPro" id="IPR029063">
    <property type="entry name" value="SAM-dependent_MTases_sf"/>
</dbReference>
<evidence type="ECO:0000313" key="12">
    <source>
        <dbReference type="EMBL" id="MFC4912602.1"/>
    </source>
</evidence>
<evidence type="ECO:0000256" key="1">
    <source>
        <dbReference type="ARBA" id="ARBA00004496"/>
    </source>
</evidence>
<evidence type="ECO:0000256" key="2">
    <source>
        <dbReference type="ARBA" id="ARBA00005369"/>
    </source>
</evidence>
<dbReference type="GO" id="GO:0008168">
    <property type="term" value="F:methyltransferase activity"/>
    <property type="evidence" value="ECO:0007669"/>
    <property type="project" value="UniProtKB-KW"/>
</dbReference>
<evidence type="ECO:0000256" key="5">
    <source>
        <dbReference type="ARBA" id="ARBA00022490"/>
    </source>
</evidence>
<evidence type="ECO:0000256" key="3">
    <source>
        <dbReference type="ARBA" id="ARBA00011890"/>
    </source>
</evidence>
<name>A0ABV9U7T0_9ACTN</name>
<dbReference type="Gene3D" id="3.40.50.150">
    <property type="entry name" value="Vaccinia Virus protein VP39"/>
    <property type="match status" value="1"/>
</dbReference>
<dbReference type="EC" id="2.1.1.77" evidence="3"/>
<dbReference type="InterPro" id="IPR000682">
    <property type="entry name" value="PCMT"/>
</dbReference>
<keyword evidence="5" id="KW-0963">Cytoplasm</keyword>
<evidence type="ECO:0000256" key="4">
    <source>
        <dbReference type="ARBA" id="ARBA00013346"/>
    </source>
</evidence>
<evidence type="ECO:0000313" key="13">
    <source>
        <dbReference type="Proteomes" id="UP001595872"/>
    </source>
</evidence>